<evidence type="ECO:0000313" key="3">
    <source>
        <dbReference type="EMBL" id="TSJ77786.1"/>
    </source>
</evidence>
<feature type="domain" description="Sulfatase-modifying factor enzyme-like" evidence="2">
    <location>
        <begin position="435"/>
        <end position="527"/>
    </location>
</feature>
<dbReference type="InterPro" id="IPR042095">
    <property type="entry name" value="SUMF_sf"/>
</dbReference>
<reference evidence="3 4" key="1">
    <citation type="submission" date="2019-07" db="EMBL/GenBank/DDBJ databases">
        <title>Description of 53C-WASEF.</title>
        <authorList>
            <person name="Pitt A."/>
            <person name="Hahn M.W."/>
        </authorList>
    </citation>
    <scope>NUCLEOTIDE SEQUENCE [LARGE SCALE GENOMIC DNA]</scope>
    <source>
        <strain evidence="3 4">53C-WASEF</strain>
    </source>
</reference>
<dbReference type="OrthoDB" id="183261at2"/>
<evidence type="ECO:0000313" key="4">
    <source>
        <dbReference type="Proteomes" id="UP000315648"/>
    </source>
</evidence>
<dbReference type="InterPro" id="IPR005532">
    <property type="entry name" value="SUMF_dom"/>
</dbReference>
<gene>
    <name evidence="3" type="ORF">FPL22_00320</name>
</gene>
<dbReference type="Proteomes" id="UP000315648">
    <property type="component" value="Unassembled WGS sequence"/>
</dbReference>
<name>A0A556QMC1_9BACT</name>
<dbReference type="Gene3D" id="3.90.1580.10">
    <property type="entry name" value="paralog of FGE (formylglycine-generating enzyme)"/>
    <property type="match status" value="1"/>
</dbReference>
<proteinExistence type="predicted"/>
<dbReference type="RefSeq" id="WP_144228128.1">
    <property type="nucleotide sequence ID" value="NZ_VMBG01000001.1"/>
</dbReference>
<evidence type="ECO:0000256" key="1">
    <source>
        <dbReference type="SAM" id="Phobius"/>
    </source>
</evidence>
<sequence length="572" mass="63003">MVVSRTKYYLKAFLKAARLWLLVALGLVALGLLYYFLATVGPKRVGGSATVVTAPDDPAIARLSDEITALEKQYQQAADANVVTTESTEALAQAVDKQKELLRTFSKADLDQSTRLVRLETELDSVRARGKVLLVDRLEKDGEELLTAGKVDEAGEKLREALRLQKEVNLSAASSRYKNYVRETSLTQAVAAVEAAPLKKEMQAALVSARQAATDQRWADALTAYTAARDMQARINREYGRTRYADLAGADRLSAEIESLNAAGIATEIDVKEKAGDDAVINGRSAEAAVLFNDAENLQLQVNQNYPRSRFVSSQRIENLEIKRQTALSSDVANSLEELDRAIGVHLRKRQIVAAEQQLGEAGQLVEKLFKDYPKSRRLDGALRIKFAYLALRRSDLRALQDEVYDRLLPLPGVSNWLLLKTEVPQSLYVLVMNTNPSRNPGRSLPVDSVSWNDAQEFCTRLSWLLGTTVRLPSADEFRVALGGESAFETWNSRNSGGHSHEVGRQKTNASGFADLLGNLGEWSAADATDSRAPVVGGSYLDEPEALLKVPSEPRLKSDRARHVGLRILVEL</sequence>
<dbReference type="SUPFAM" id="SSF56436">
    <property type="entry name" value="C-type lectin-like"/>
    <property type="match status" value="1"/>
</dbReference>
<dbReference type="Pfam" id="PF03781">
    <property type="entry name" value="FGE-sulfatase"/>
    <property type="match status" value="1"/>
</dbReference>
<evidence type="ECO:0000259" key="2">
    <source>
        <dbReference type="Pfam" id="PF03781"/>
    </source>
</evidence>
<dbReference type="InterPro" id="IPR016187">
    <property type="entry name" value="CTDL_fold"/>
</dbReference>
<organism evidence="3 4">
    <name type="scientific">Rariglobus hedericola</name>
    <dbReference type="NCBI Taxonomy" id="2597822"/>
    <lineage>
        <taxon>Bacteria</taxon>
        <taxon>Pseudomonadati</taxon>
        <taxon>Verrucomicrobiota</taxon>
        <taxon>Opitutia</taxon>
        <taxon>Opitutales</taxon>
        <taxon>Opitutaceae</taxon>
        <taxon>Rariglobus</taxon>
    </lineage>
</organism>
<protein>
    <submittedName>
        <fullName evidence="3">SUMF1/EgtB/PvdOfamily nonheme iron enzyme</fullName>
    </submittedName>
</protein>
<dbReference type="EMBL" id="VMBG01000001">
    <property type="protein sequence ID" value="TSJ77786.1"/>
    <property type="molecule type" value="Genomic_DNA"/>
</dbReference>
<keyword evidence="1" id="KW-0472">Membrane</keyword>
<comment type="caution">
    <text evidence="3">The sequence shown here is derived from an EMBL/GenBank/DDBJ whole genome shotgun (WGS) entry which is preliminary data.</text>
</comment>
<accession>A0A556QMC1</accession>
<feature type="transmembrane region" description="Helical" evidence="1">
    <location>
        <begin position="20"/>
        <end position="37"/>
    </location>
</feature>
<keyword evidence="1" id="KW-1133">Transmembrane helix</keyword>
<keyword evidence="1" id="KW-0812">Transmembrane</keyword>
<dbReference type="AlphaFoldDB" id="A0A556QMC1"/>
<keyword evidence="4" id="KW-1185">Reference proteome</keyword>